<proteinExistence type="predicted"/>
<name>A0ABM0J351_ECHTE</name>
<feature type="compositionally biased region" description="Basic and acidic residues" evidence="2">
    <location>
        <begin position="99"/>
        <end position="108"/>
    </location>
</feature>
<dbReference type="Pfam" id="PF13405">
    <property type="entry name" value="EF-hand_6"/>
    <property type="match status" value="1"/>
</dbReference>
<dbReference type="PANTHER" id="PTHR45917">
    <property type="entry name" value="CALCIUM-BINDING PROTEIN 1-RELATED"/>
    <property type="match status" value="1"/>
</dbReference>
<dbReference type="GeneID" id="101648102"/>
<dbReference type="InterPro" id="IPR011992">
    <property type="entry name" value="EF-hand-dom_pair"/>
</dbReference>
<dbReference type="SUPFAM" id="SSF47473">
    <property type="entry name" value="EF-hand"/>
    <property type="match status" value="1"/>
</dbReference>
<dbReference type="InterPro" id="IPR043582">
    <property type="entry name" value="CaBP1/2/4/5"/>
</dbReference>
<evidence type="ECO:0000256" key="1">
    <source>
        <dbReference type="ARBA" id="ARBA00022737"/>
    </source>
</evidence>
<dbReference type="CDD" id="cd00051">
    <property type="entry name" value="EFh"/>
    <property type="match status" value="1"/>
</dbReference>
<keyword evidence="4" id="KW-1185">Reference proteome</keyword>
<accession>A0ABM0J351</accession>
<dbReference type="SMART" id="SM00054">
    <property type="entry name" value="EFh"/>
    <property type="match status" value="1"/>
</dbReference>
<evidence type="ECO:0000313" key="5">
    <source>
        <dbReference type="RefSeq" id="XP_004713775.1"/>
    </source>
</evidence>
<dbReference type="PROSITE" id="PS50222">
    <property type="entry name" value="EF_HAND_2"/>
    <property type="match status" value="1"/>
</dbReference>
<dbReference type="RefSeq" id="XP_004713775.1">
    <property type="nucleotide sequence ID" value="XM_004713718.1"/>
</dbReference>
<feature type="region of interest" description="Disordered" evidence="2">
    <location>
        <begin position="1"/>
        <end position="113"/>
    </location>
</feature>
<feature type="compositionally biased region" description="Basic residues" evidence="2">
    <location>
        <begin position="40"/>
        <end position="51"/>
    </location>
</feature>
<keyword evidence="1" id="KW-0677">Repeat</keyword>
<protein>
    <submittedName>
        <fullName evidence="5">Calcium-binding protein 4</fullName>
    </submittedName>
</protein>
<evidence type="ECO:0000313" key="4">
    <source>
        <dbReference type="Proteomes" id="UP000694863"/>
    </source>
</evidence>
<dbReference type="InterPro" id="IPR002048">
    <property type="entry name" value="EF_hand_dom"/>
</dbReference>
<gene>
    <name evidence="5" type="primary">LOC101648102</name>
</gene>
<evidence type="ECO:0000259" key="3">
    <source>
        <dbReference type="PROSITE" id="PS50222"/>
    </source>
</evidence>
<organism evidence="4 5">
    <name type="scientific">Echinops telfairi</name>
    <name type="common">Lesser hedgehog tenrec</name>
    <dbReference type="NCBI Taxonomy" id="9371"/>
    <lineage>
        <taxon>Eukaryota</taxon>
        <taxon>Metazoa</taxon>
        <taxon>Chordata</taxon>
        <taxon>Craniata</taxon>
        <taxon>Vertebrata</taxon>
        <taxon>Euteleostomi</taxon>
        <taxon>Mammalia</taxon>
        <taxon>Eutheria</taxon>
        <taxon>Afrotheria</taxon>
        <taxon>Tenrecidae</taxon>
        <taxon>Tenrecinae</taxon>
        <taxon>Echinops</taxon>
    </lineage>
</organism>
<reference evidence="5" key="1">
    <citation type="submission" date="2025-08" db="UniProtKB">
        <authorList>
            <consortium name="RefSeq"/>
        </authorList>
    </citation>
    <scope>IDENTIFICATION</scope>
</reference>
<dbReference type="PANTHER" id="PTHR45917:SF4">
    <property type="entry name" value="CALCIUM-BINDING PROTEIN 4"/>
    <property type="match status" value="1"/>
</dbReference>
<evidence type="ECO:0000256" key="2">
    <source>
        <dbReference type="SAM" id="MobiDB-lite"/>
    </source>
</evidence>
<dbReference type="Gene3D" id="1.10.238.10">
    <property type="entry name" value="EF-hand"/>
    <property type="match status" value="1"/>
</dbReference>
<feature type="domain" description="EF-hand" evidence="3">
    <location>
        <begin position="129"/>
        <end position="164"/>
    </location>
</feature>
<dbReference type="Proteomes" id="UP000694863">
    <property type="component" value="Unplaced"/>
</dbReference>
<sequence length="241" mass="26595">MATEQERSLPGSDLAPGFQEHPGQAEAPRGGAQGPAVASRRSKKERGHRGPRKDSGEQTPAQDPEAQGSNKMPPRSGQGQEELTPAAPRLAPRHQSQRHRPDPQHEAAQRTYGPLLNRIFGKDRELGPGELEELQAAFEEFDTDRDGYIGYRALGACMRTLGYMPTEMELIQVSQHIKMRMGGRVDFEEFVELMAPKLREETAHMLGVRELLVAFRELPGRIAPPILGIQAPSLSSLVLPL</sequence>